<evidence type="ECO:0000256" key="1">
    <source>
        <dbReference type="ARBA" id="ARBA00022441"/>
    </source>
</evidence>
<keyword evidence="1" id="KW-0880">Kelch repeat</keyword>
<dbReference type="InterPro" id="IPR015915">
    <property type="entry name" value="Kelch-typ_b-propeller"/>
</dbReference>
<dbReference type="AlphaFoldDB" id="A0AAD8A2R5"/>
<proteinExistence type="predicted"/>
<dbReference type="EMBL" id="JASPKZ010003966">
    <property type="protein sequence ID" value="KAJ9591045.1"/>
    <property type="molecule type" value="Genomic_DNA"/>
</dbReference>
<organism evidence="5 6">
    <name type="scientific">Diploptera punctata</name>
    <name type="common">Pacific beetle cockroach</name>
    <dbReference type="NCBI Taxonomy" id="6984"/>
    <lineage>
        <taxon>Eukaryota</taxon>
        <taxon>Metazoa</taxon>
        <taxon>Ecdysozoa</taxon>
        <taxon>Arthropoda</taxon>
        <taxon>Hexapoda</taxon>
        <taxon>Insecta</taxon>
        <taxon>Pterygota</taxon>
        <taxon>Neoptera</taxon>
        <taxon>Polyneoptera</taxon>
        <taxon>Dictyoptera</taxon>
        <taxon>Blattodea</taxon>
        <taxon>Blaberoidea</taxon>
        <taxon>Blaberidae</taxon>
        <taxon>Diplopterinae</taxon>
        <taxon>Diploptera</taxon>
    </lineage>
</organism>
<protein>
    <recommendedName>
        <fullName evidence="4">Rab9 effector protein with kelch motifs</fullName>
    </recommendedName>
</protein>
<evidence type="ECO:0000256" key="3">
    <source>
        <dbReference type="ARBA" id="ARBA00037224"/>
    </source>
</evidence>
<dbReference type="Gene3D" id="2.120.10.80">
    <property type="entry name" value="Kelch-type beta propeller"/>
    <property type="match status" value="2"/>
</dbReference>
<evidence type="ECO:0000256" key="4">
    <source>
        <dbReference type="ARBA" id="ARBA00039295"/>
    </source>
</evidence>
<dbReference type="Pfam" id="PF24681">
    <property type="entry name" value="Kelch_KLHDC2_KLHL20_DRC7"/>
    <property type="match status" value="1"/>
</dbReference>
<dbReference type="SUPFAM" id="SSF117281">
    <property type="entry name" value="Kelch motif"/>
    <property type="match status" value="1"/>
</dbReference>
<keyword evidence="6" id="KW-1185">Reference proteome</keyword>
<comment type="caution">
    <text evidence="5">The sequence shown here is derived from an EMBL/GenBank/DDBJ whole genome shotgun (WGS) entry which is preliminary data.</text>
</comment>
<evidence type="ECO:0000313" key="5">
    <source>
        <dbReference type="EMBL" id="KAJ9591045.1"/>
    </source>
</evidence>
<sequence>MSTMNVDSKPGEIKANVWCQLKPSGNLPDSRVGHTVVYYKKERKVVIIGGATPDSLYNDVWVLNLNTLLCEKLDLAGNFEARYEHSAFMPEDDEGRVWVFGGANTQENKNDLWEVNIDKLEWEKLPESGDVPSQRTFHTTTSKVDKKFFVFSGGAKQVEAIDDINMYQLDLVSKEWSIVPYKGQSPKPRQGHVLVAVDDKVFCHGGMCGAELFDDLHVMSSDGTWTSIECERRPSKRAAHGAAVHNKYIYIYGGLGDSGALTDMWRLCIDTLEWEEVITTGCVPQRRLDFSLTLVELPSRFMKEKDRGDESEPSHPFLFLHGGMNETGHIFDDFYVMSLI</sequence>
<comment type="function">
    <text evidence="3">Rab9 effector required for endosome to trans-Golgi network (TGN) transport.</text>
</comment>
<reference evidence="5" key="2">
    <citation type="submission" date="2023-05" db="EMBL/GenBank/DDBJ databases">
        <authorList>
            <person name="Fouks B."/>
        </authorList>
    </citation>
    <scope>NUCLEOTIDE SEQUENCE</scope>
    <source>
        <strain evidence="5">Stay&amp;Tobe</strain>
        <tissue evidence="5">Testes</tissue>
    </source>
</reference>
<dbReference type="Proteomes" id="UP001233999">
    <property type="component" value="Unassembled WGS sequence"/>
</dbReference>
<name>A0AAD8A2R5_DIPPU</name>
<dbReference type="InterPro" id="IPR052124">
    <property type="entry name" value="Rab9_kelch_effector"/>
</dbReference>
<dbReference type="PANTHER" id="PTHR46647">
    <property type="entry name" value="RAB9 EFFECTOR PROTEIN WITH KELCH MOTIFS"/>
    <property type="match status" value="1"/>
</dbReference>
<evidence type="ECO:0000313" key="6">
    <source>
        <dbReference type="Proteomes" id="UP001233999"/>
    </source>
</evidence>
<keyword evidence="2" id="KW-0677">Repeat</keyword>
<dbReference type="PANTHER" id="PTHR46647:SF1">
    <property type="entry name" value="RAB9 EFFECTOR PROTEIN WITH KELCH MOTIFS"/>
    <property type="match status" value="1"/>
</dbReference>
<evidence type="ECO:0000256" key="2">
    <source>
        <dbReference type="ARBA" id="ARBA00022737"/>
    </source>
</evidence>
<accession>A0AAD8A2R5</accession>
<reference evidence="5" key="1">
    <citation type="journal article" date="2023" name="IScience">
        <title>Live-bearing cockroach genome reveals convergent evolutionary mechanisms linked to viviparity in insects and beyond.</title>
        <authorList>
            <person name="Fouks B."/>
            <person name="Harrison M.C."/>
            <person name="Mikhailova A.A."/>
            <person name="Marchal E."/>
            <person name="English S."/>
            <person name="Carruthers M."/>
            <person name="Jennings E.C."/>
            <person name="Chiamaka E.L."/>
            <person name="Frigard R.A."/>
            <person name="Pippel M."/>
            <person name="Attardo G.M."/>
            <person name="Benoit J.B."/>
            <person name="Bornberg-Bauer E."/>
            <person name="Tobe S.S."/>
        </authorList>
    </citation>
    <scope>NUCLEOTIDE SEQUENCE</scope>
    <source>
        <strain evidence="5">Stay&amp;Tobe</strain>
    </source>
</reference>
<gene>
    <name evidence="5" type="ORF">L9F63_027746</name>
</gene>